<feature type="compositionally biased region" description="Polar residues" evidence="1">
    <location>
        <begin position="90"/>
        <end position="102"/>
    </location>
</feature>
<organism evidence="2 3">
    <name type="scientific">Hibiscus sabdariffa</name>
    <name type="common">roselle</name>
    <dbReference type="NCBI Taxonomy" id="183260"/>
    <lineage>
        <taxon>Eukaryota</taxon>
        <taxon>Viridiplantae</taxon>
        <taxon>Streptophyta</taxon>
        <taxon>Embryophyta</taxon>
        <taxon>Tracheophyta</taxon>
        <taxon>Spermatophyta</taxon>
        <taxon>Magnoliopsida</taxon>
        <taxon>eudicotyledons</taxon>
        <taxon>Gunneridae</taxon>
        <taxon>Pentapetalae</taxon>
        <taxon>rosids</taxon>
        <taxon>malvids</taxon>
        <taxon>Malvales</taxon>
        <taxon>Malvaceae</taxon>
        <taxon>Malvoideae</taxon>
        <taxon>Hibiscus</taxon>
    </lineage>
</organism>
<gene>
    <name evidence="2" type="ORF">V6N11_012312</name>
</gene>
<feature type="region of interest" description="Disordered" evidence="1">
    <location>
        <begin position="80"/>
        <end position="103"/>
    </location>
</feature>
<evidence type="ECO:0000313" key="3">
    <source>
        <dbReference type="Proteomes" id="UP001396334"/>
    </source>
</evidence>
<dbReference type="Proteomes" id="UP001396334">
    <property type="component" value="Unassembled WGS sequence"/>
</dbReference>
<dbReference type="EMBL" id="JBBPBN010000042">
    <property type="protein sequence ID" value="KAK8997774.1"/>
    <property type="molecule type" value="Genomic_DNA"/>
</dbReference>
<comment type="caution">
    <text evidence="2">The sequence shown here is derived from an EMBL/GenBank/DDBJ whole genome shotgun (WGS) entry which is preliminary data.</text>
</comment>
<protein>
    <submittedName>
        <fullName evidence="2">Uncharacterized protein</fullName>
    </submittedName>
</protein>
<keyword evidence="3" id="KW-1185">Reference proteome</keyword>
<evidence type="ECO:0000313" key="2">
    <source>
        <dbReference type="EMBL" id="KAK8997774.1"/>
    </source>
</evidence>
<evidence type="ECO:0000256" key="1">
    <source>
        <dbReference type="SAM" id="MobiDB-lite"/>
    </source>
</evidence>
<name>A0ABR2QB37_9ROSI</name>
<reference evidence="2 3" key="1">
    <citation type="journal article" date="2024" name="G3 (Bethesda)">
        <title>Genome assembly of Hibiscus sabdariffa L. provides insights into metabolisms of medicinal natural products.</title>
        <authorList>
            <person name="Kim T."/>
        </authorList>
    </citation>
    <scope>NUCLEOTIDE SEQUENCE [LARGE SCALE GENOMIC DNA]</scope>
    <source>
        <strain evidence="2">TK-2024</strain>
        <tissue evidence="2">Old leaves</tissue>
    </source>
</reference>
<proteinExistence type="predicted"/>
<accession>A0ABR2QB37</accession>
<sequence length="151" mass="16971">MILSQSSNLFTADVHNTHLCLRFLFIGRCARLFRDRINQKNPPLKHVRSVGVCSNTEIMNVNEMTSYLYPPAPKNQQKFLNQREEKENQGDSQGHLNLSQFRGPSCNPIELATSVMKAESSAEVSISISDMSVEVKVKFPPDASDVAHPRL</sequence>